<dbReference type="InterPro" id="IPR045857">
    <property type="entry name" value="O16G_dom_2"/>
</dbReference>
<evidence type="ECO:0000256" key="1">
    <source>
        <dbReference type="ARBA" id="ARBA00008061"/>
    </source>
</evidence>
<evidence type="ECO:0000313" key="7">
    <source>
        <dbReference type="Proteomes" id="UP000321635"/>
    </source>
</evidence>
<dbReference type="PROSITE" id="PS51318">
    <property type="entry name" value="TAT"/>
    <property type="match status" value="1"/>
</dbReference>
<dbReference type="EMBL" id="BJYF01000003">
    <property type="protein sequence ID" value="GEN58894.1"/>
    <property type="molecule type" value="Genomic_DNA"/>
</dbReference>
<dbReference type="Pfam" id="PF00128">
    <property type="entry name" value="Alpha-amylase"/>
    <property type="match status" value="1"/>
</dbReference>
<evidence type="ECO:0000256" key="2">
    <source>
        <dbReference type="ARBA" id="ARBA00022801"/>
    </source>
</evidence>
<dbReference type="GO" id="GO:0009313">
    <property type="term" value="P:oligosaccharide catabolic process"/>
    <property type="evidence" value="ECO:0007669"/>
    <property type="project" value="TreeGrafter"/>
</dbReference>
<reference evidence="6 7" key="1">
    <citation type="submission" date="2019-07" db="EMBL/GenBank/DDBJ databases">
        <title>Whole genome shotgun sequence of Acetobacter nitrogenifigens NBRC 105050.</title>
        <authorList>
            <person name="Hosoyama A."/>
            <person name="Uohara A."/>
            <person name="Ohji S."/>
            <person name="Ichikawa N."/>
        </authorList>
    </citation>
    <scope>NUCLEOTIDE SEQUENCE [LARGE SCALE GENOMIC DNA]</scope>
    <source>
        <strain evidence="6 7">NBRC 105050</strain>
    </source>
</reference>
<organism evidence="6 7">
    <name type="scientific">Acetobacter nitrogenifigens DSM 23921 = NBRC 105050</name>
    <dbReference type="NCBI Taxonomy" id="1120919"/>
    <lineage>
        <taxon>Bacteria</taxon>
        <taxon>Pseudomonadati</taxon>
        <taxon>Pseudomonadota</taxon>
        <taxon>Alphaproteobacteria</taxon>
        <taxon>Acetobacterales</taxon>
        <taxon>Acetobacteraceae</taxon>
        <taxon>Acetobacter</taxon>
    </lineage>
</organism>
<dbReference type="RefSeq" id="WP_026396963.1">
    <property type="nucleotide sequence ID" value="NZ_AUBI01000002.1"/>
</dbReference>
<protein>
    <submittedName>
        <fullName evidence="6">Alpha-glucosidase</fullName>
    </submittedName>
</protein>
<dbReference type="STRING" id="1120919.GCA_000429165_00800"/>
<accession>A0A511X7G3</accession>
<dbReference type="CDD" id="cd11333">
    <property type="entry name" value="AmyAc_SI_OligoGlu_DGase"/>
    <property type="match status" value="1"/>
</dbReference>
<dbReference type="SMART" id="SM00642">
    <property type="entry name" value="Aamy"/>
    <property type="match status" value="1"/>
</dbReference>
<dbReference type="Proteomes" id="UP000321635">
    <property type="component" value="Unassembled WGS sequence"/>
</dbReference>
<keyword evidence="7" id="KW-1185">Reference proteome</keyword>
<dbReference type="InterPro" id="IPR017853">
    <property type="entry name" value="GH"/>
</dbReference>
<dbReference type="GO" id="GO:0004556">
    <property type="term" value="F:alpha-amylase activity"/>
    <property type="evidence" value="ECO:0007669"/>
    <property type="project" value="TreeGrafter"/>
</dbReference>
<comment type="similarity">
    <text evidence="1">Belongs to the glycosyl hydrolase 13 family.</text>
</comment>
<feature type="signal peptide" evidence="4">
    <location>
        <begin position="1"/>
        <end position="24"/>
    </location>
</feature>
<dbReference type="SUPFAM" id="SSF51011">
    <property type="entry name" value="Glycosyl hydrolase domain"/>
    <property type="match status" value="1"/>
</dbReference>
<dbReference type="PANTHER" id="PTHR10357">
    <property type="entry name" value="ALPHA-AMYLASE FAMILY MEMBER"/>
    <property type="match status" value="1"/>
</dbReference>
<dbReference type="Gene3D" id="3.90.400.10">
    <property type="entry name" value="Oligo-1,6-glucosidase, Domain 2"/>
    <property type="match status" value="1"/>
</dbReference>
<dbReference type="SUPFAM" id="SSF51445">
    <property type="entry name" value="(Trans)glycosidases"/>
    <property type="match status" value="1"/>
</dbReference>
<dbReference type="InterPro" id="IPR006047">
    <property type="entry name" value="GH13_cat_dom"/>
</dbReference>
<dbReference type="FunFam" id="3.90.400.10:FF:000002">
    <property type="entry name" value="Sucrose isomerase"/>
    <property type="match status" value="1"/>
</dbReference>
<keyword evidence="4" id="KW-0732">Signal</keyword>
<dbReference type="Gene3D" id="3.20.20.80">
    <property type="entry name" value="Glycosidases"/>
    <property type="match status" value="1"/>
</dbReference>
<dbReference type="Gene3D" id="2.60.40.1180">
    <property type="entry name" value="Golgi alpha-mannosidase II"/>
    <property type="match status" value="1"/>
</dbReference>
<proteinExistence type="inferred from homology"/>
<keyword evidence="2" id="KW-0378">Hydrolase</keyword>
<feature type="domain" description="Glycosyl hydrolase family 13 catalytic" evidence="5">
    <location>
        <begin position="39"/>
        <end position="442"/>
    </location>
</feature>
<dbReference type="PANTHER" id="PTHR10357:SF179">
    <property type="entry name" value="NEUTRAL AND BASIC AMINO ACID TRANSPORT PROTEIN RBAT"/>
    <property type="match status" value="1"/>
</dbReference>
<dbReference type="FunFam" id="3.20.20.80:FF:000064">
    <property type="entry name" value="Oligo-1,6-glucosidase"/>
    <property type="match status" value="1"/>
</dbReference>
<gene>
    <name evidence="6" type="ORF">ANI02nite_07780</name>
</gene>
<dbReference type="InterPro" id="IPR013780">
    <property type="entry name" value="Glyco_hydro_b"/>
</dbReference>
<comment type="caution">
    <text evidence="6">The sequence shown here is derived from an EMBL/GenBank/DDBJ whole genome shotgun (WGS) entry which is preliminary data.</text>
</comment>
<evidence type="ECO:0000256" key="3">
    <source>
        <dbReference type="ARBA" id="ARBA00023295"/>
    </source>
</evidence>
<keyword evidence="3" id="KW-0326">Glycosidase</keyword>
<name>A0A511X7G3_9PROT</name>
<dbReference type="AlphaFoldDB" id="A0A511X7G3"/>
<evidence type="ECO:0000256" key="4">
    <source>
        <dbReference type="SAM" id="SignalP"/>
    </source>
</evidence>
<feature type="chain" id="PRO_5021776480" evidence="4">
    <location>
        <begin position="25"/>
        <end position="578"/>
    </location>
</feature>
<sequence length="578" mass="65856">MTVTRRALIALAAGAAASPRFTSAASPKSVWWQEAVFYEIYPRSFQDGNGDGIGDFLGMAERVDYLADLGVDAIWVAACFDSPNADNGYDVSDYRKIMPDFGTMRNFDSFLERTKKRGIRVILDMVFNHTSDKHSWFMKSRSSKDNFYRDFYHWHDGMDGAAPTNWRSVFGGSAWTLDSHTNQYYLHTFTNRQPDLNWENHHVRNELYAILKFWSDKGVDGFRFDAITSIAKPLELYDLSAQDIAAGRSFADRGERLHAHLRDMSAHCNVDSRLYFVGETWGADRNLFVELTQADRHELSAGFPFDFQMKDIEGGWRKLPCKLSDLRAFNAGNAFDDKPGVWPVVWLEDHDFPRSVSRYGSQKPEFRSRSAKMLAVMILSLRGTPFLYQGQEIGMENYPFTSIDQFNDVTAHNVWSEQVGGHHVTPADMLANLADTTRDNARTPMQWDTTRNAGFSTGTSWMLVNPDYRTTNVAAQIDDRNSVFDFYKAMIRTRKTQPALVHGKYRDVSSDDGAIYAFRREHPAGNTLTIMNFSDSIEIFRIPQGVKPTRVLIANMPERSIVEPSLTLEPWEGMIIAI</sequence>
<evidence type="ECO:0000259" key="5">
    <source>
        <dbReference type="SMART" id="SM00642"/>
    </source>
</evidence>
<evidence type="ECO:0000313" key="6">
    <source>
        <dbReference type="EMBL" id="GEN58894.1"/>
    </source>
</evidence>
<dbReference type="InterPro" id="IPR006311">
    <property type="entry name" value="TAT_signal"/>
</dbReference>